<evidence type="ECO:0000313" key="1">
    <source>
        <dbReference type="EMBL" id="ARN80219.1"/>
    </source>
</evidence>
<evidence type="ECO:0008006" key="3">
    <source>
        <dbReference type="Google" id="ProtNLM"/>
    </source>
</evidence>
<dbReference type="Proteomes" id="UP000193978">
    <property type="component" value="Chromosome"/>
</dbReference>
<name>A0A1W6MRW4_9HYPH</name>
<keyword evidence="2" id="KW-1185">Reference proteome</keyword>
<sequence>MPGLGTDAFGSRCVQAQSPERGKGDRFLKCRAQFAQKARFHFFASRLIPMAAFCFLAAAGRAESETETKPDAPKTPPIVDSISVRPGDRWTYRWIDDITGETKSYQTYTLTEIKDGAFSVAITTNPVGSGQSLSGLYVYDENWGLLDDGVWTRKVGDPITGVRLPLKIGLKWETHFTASRKNPDRESTIDTTSVVTGYEEVSFRFGPSYDAFKIETNESIATVGGGPIATLQVVLWYAPAVNRYVKRVIESRINDRLQSRAVEMLTEYRRRHED</sequence>
<dbReference type="AlphaFoldDB" id="A0A1W6MRW4"/>
<evidence type="ECO:0000313" key="2">
    <source>
        <dbReference type="Proteomes" id="UP000193978"/>
    </source>
</evidence>
<protein>
    <recommendedName>
        <fullName evidence="3">DUF3108 domain-containing protein</fullName>
    </recommendedName>
</protein>
<dbReference type="EMBL" id="CP019948">
    <property type="protein sequence ID" value="ARN80219.1"/>
    <property type="molecule type" value="Genomic_DNA"/>
</dbReference>
<accession>A0A1W6MRW4</accession>
<dbReference type="STRING" id="655015.B1812_02990"/>
<proteinExistence type="predicted"/>
<dbReference type="KEGG" id="mbry:B1812_02990"/>
<organism evidence="1 2">
    <name type="scientific">Methylocystis bryophila</name>
    <dbReference type="NCBI Taxonomy" id="655015"/>
    <lineage>
        <taxon>Bacteria</taxon>
        <taxon>Pseudomonadati</taxon>
        <taxon>Pseudomonadota</taxon>
        <taxon>Alphaproteobacteria</taxon>
        <taxon>Hyphomicrobiales</taxon>
        <taxon>Methylocystaceae</taxon>
        <taxon>Methylocystis</taxon>
    </lineage>
</organism>
<reference evidence="1 2" key="1">
    <citation type="submission" date="2017-02" db="EMBL/GenBank/DDBJ databases">
        <authorList>
            <person name="Peterson S.W."/>
        </authorList>
    </citation>
    <scope>NUCLEOTIDE SEQUENCE [LARGE SCALE GENOMIC DNA]</scope>
    <source>
        <strain evidence="1 2">S285</strain>
    </source>
</reference>
<gene>
    <name evidence="1" type="ORF">B1812_02990</name>
</gene>